<sequence length="88" mass="10117">MFKVLYRFSGHNYASRMEGGGKFSEGQLQFLTIPRVGEHVQILDHKSMSVANSRTIDPQHNGTYVVERVTHSLVENTNEIVLSLRRDW</sequence>
<reference evidence="1 2" key="1">
    <citation type="submission" date="2023-11" db="EMBL/GenBank/DDBJ databases">
        <title>Arctic aerobic anoxygenic photoheterotroph Sediminicoccus rosea KRV36 adapts its photosynthesis to long days of polar summer.</title>
        <authorList>
            <person name="Tomasch J."/>
            <person name="Kopejtka K."/>
            <person name="Bily T."/>
            <person name="Gardiner A.T."/>
            <person name="Gardian Z."/>
            <person name="Shivaramu S."/>
            <person name="Koblizek M."/>
            <person name="Engelhardt F."/>
            <person name="Kaftan D."/>
        </authorList>
    </citation>
    <scope>NUCLEOTIDE SEQUENCE [LARGE SCALE GENOMIC DNA]</scope>
    <source>
        <strain evidence="1 2">R-30</strain>
    </source>
</reference>
<protein>
    <submittedName>
        <fullName evidence="1">Uncharacterized protein</fullName>
    </submittedName>
</protein>
<gene>
    <name evidence="1" type="ORF">R9Z33_06665</name>
</gene>
<evidence type="ECO:0000313" key="1">
    <source>
        <dbReference type="EMBL" id="WPB86554.1"/>
    </source>
</evidence>
<name>A0ABZ0PLE5_9PROT</name>
<proteinExistence type="predicted"/>
<evidence type="ECO:0000313" key="2">
    <source>
        <dbReference type="Proteomes" id="UP001305521"/>
    </source>
</evidence>
<keyword evidence="2" id="KW-1185">Reference proteome</keyword>
<organism evidence="1 2">
    <name type="scientific">Sediminicoccus rosea</name>
    <dbReference type="NCBI Taxonomy" id="1225128"/>
    <lineage>
        <taxon>Bacteria</taxon>
        <taxon>Pseudomonadati</taxon>
        <taxon>Pseudomonadota</taxon>
        <taxon>Alphaproteobacteria</taxon>
        <taxon>Acetobacterales</taxon>
        <taxon>Roseomonadaceae</taxon>
        <taxon>Sediminicoccus</taxon>
    </lineage>
</organism>
<dbReference type="RefSeq" id="WP_318650526.1">
    <property type="nucleotide sequence ID" value="NZ_CP137852.1"/>
</dbReference>
<dbReference type="Proteomes" id="UP001305521">
    <property type="component" value="Chromosome"/>
</dbReference>
<dbReference type="EMBL" id="CP137852">
    <property type="protein sequence ID" value="WPB86554.1"/>
    <property type="molecule type" value="Genomic_DNA"/>
</dbReference>
<accession>A0ABZ0PLE5</accession>